<dbReference type="Proteomes" id="UP000001072">
    <property type="component" value="Unassembled WGS sequence"/>
</dbReference>
<protein>
    <submittedName>
        <fullName evidence="2">Uncharacterized protein</fullName>
    </submittedName>
</protein>
<proteinExistence type="predicted"/>
<evidence type="ECO:0000313" key="2">
    <source>
        <dbReference type="EMBL" id="EGG10498.1"/>
    </source>
</evidence>
<feature type="compositionally biased region" description="Polar residues" evidence="1">
    <location>
        <begin position="36"/>
        <end position="48"/>
    </location>
</feature>
<dbReference type="GeneID" id="18921876"/>
<dbReference type="RefSeq" id="XP_007405967.1">
    <property type="nucleotide sequence ID" value="XM_007405905.1"/>
</dbReference>
<dbReference type="AlphaFoldDB" id="F4RAK6"/>
<name>F4RAK6_MELLP</name>
<organism evidence="3">
    <name type="scientific">Melampsora larici-populina (strain 98AG31 / pathotype 3-4-7)</name>
    <name type="common">Poplar leaf rust fungus</name>
    <dbReference type="NCBI Taxonomy" id="747676"/>
    <lineage>
        <taxon>Eukaryota</taxon>
        <taxon>Fungi</taxon>
        <taxon>Dikarya</taxon>
        <taxon>Basidiomycota</taxon>
        <taxon>Pucciniomycotina</taxon>
        <taxon>Pucciniomycetes</taxon>
        <taxon>Pucciniales</taxon>
        <taxon>Melampsoraceae</taxon>
        <taxon>Melampsora</taxon>
    </lineage>
</organism>
<feature type="region of interest" description="Disordered" evidence="1">
    <location>
        <begin position="1"/>
        <end position="129"/>
    </location>
</feature>
<evidence type="ECO:0000256" key="1">
    <source>
        <dbReference type="SAM" id="MobiDB-lite"/>
    </source>
</evidence>
<reference evidence="3" key="1">
    <citation type="journal article" date="2011" name="Proc. Natl. Acad. Sci. U.S.A.">
        <title>Obligate biotrophy features unraveled by the genomic analysis of rust fungi.</title>
        <authorList>
            <person name="Duplessis S."/>
            <person name="Cuomo C.A."/>
            <person name="Lin Y.-C."/>
            <person name="Aerts A."/>
            <person name="Tisserant E."/>
            <person name="Veneault-Fourrey C."/>
            <person name="Joly D.L."/>
            <person name="Hacquard S."/>
            <person name="Amselem J."/>
            <person name="Cantarel B.L."/>
            <person name="Chiu R."/>
            <person name="Coutinho P.M."/>
            <person name="Feau N."/>
            <person name="Field M."/>
            <person name="Frey P."/>
            <person name="Gelhaye E."/>
            <person name="Goldberg J."/>
            <person name="Grabherr M.G."/>
            <person name="Kodira C.D."/>
            <person name="Kohler A."/>
            <person name="Kuees U."/>
            <person name="Lindquist E.A."/>
            <person name="Lucas S.M."/>
            <person name="Mago R."/>
            <person name="Mauceli E."/>
            <person name="Morin E."/>
            <person name="Murat C."/>
            <person name="Pangilinan J.L."/>
            <person name="Park R."/>
            <person name="Pearson M."/>
            <person name="Quesneville H."/>
            <person name="Rouhier N."/>
            <person name="Sakthikumar S."/>
            <person name="Salamov A.A."/>
            <person name="Schmutz J."/>
            <person name="Selles B."/>
            <person name="Shapiro H."/>
            <person name="Tanguay P."/>
            <person name="Tuskan G.A."/>
            <person name="Henrissat B."/>
            <person name="Van de Peer Y."/>
            <person name="Rouze P."/>
            <person name="Ellis J.G."/>
            <person name="Dodds P.N."/>
            <person name="Schein J.E."/>
            <person name="Zhong S."/>
            <person name="Hamelin R.C."/>
            <person name="Grigoriev I.V."/>
            <person name="Szabo L.J."/>
            <person name="Martin F."/>
        </authorList>
    </citation>
    <scope>NUCLEOTIDE SEQUENCE [LARGE SCALE GENOMIC DNA]</scope>
    <source>
        <strain evidence="3">98AG31 / pathotype 3-4-7</strain>
    </source>
</reference>
<keyword evidence="3" id="KW-1185">Reference proteome</keyword>
<dbReference type="HOGENOM" id="CLU_1949290_0_0_1"/>
<feature type="compositionally biased region" description="Low complexity" evidence="1">
    <location>
        <begin position="1"/>
        <end position="20"/>
    </location>
</feature>
<evidence type="ECO:0000313" key="3">
    <source>
        <dbReference type="Proteomes" id="UP000001072"/>
    </source>
</evidence>
<dbReference type="EMBL" id="GL883094">
    <property type="protein sequence ID" value="EGG10498.1"/>
    <property type="molecule type" value="Genomic_DNA"/>
</dbReference>
<gene>
    <name evidence="2" type="ORF">MELLADRAFT_103109</name>
</gene>
<accession>F4RAK6</accession>
<dbReference type="InParanoid" id="F4RAK6"/>
<dbReference type="KEGG" id="mlr:MELLADRAFT_103109"/>
<sequence length="129" mass="13377">MAPSTRSSSRASSVSDAPSTAQPATNTTEEAPKQYRASTKRANSTFSALTHARLDSRKTPSGSSGASVPPRSDLPSVDGSPEEPQLGGFHETDQASERNASQTSQEDKLLGSIGLDSRMESVGVGLGDL</sequence>
<dbReference type="VEuPathDB" id="FungiDB:MELLADRAFT_103109"/>